<evidence type="ECO:0000313" key="7">
    <source>
        <dbReference type="Proteomes" id="UP001293254"/>
    </source>
</evidence>
<evidence type="ECO:0000256" key="4">
    <source>
        <dbReference type="ARBA" id="ARBA00022528"/>
    </source>
</evidence>
<accession>A0AAE1YJ53</accession>
<evidence type="ECO:0000256" key="2">
    <source>
        <dbReference type="ARBA" id="ARBA00007638"/>
    </source>
</evidence>
<gene>
    <name evidence="6" type="ORF">Salat_0857800</name>
</gene>
<dbReference type="GO" id="GO:0009507">
    <property type="term" value="C:chloroplast"/>
    <property type="evidence" value="ECO:0007669"/>
    <property type="project" value="UniProtKB-SubCell"/>
</dbReference>
<dbReference type="PANTHER" id="PTHR34890">
    <property type="entry name" value="ORF16-LACZ FUSION PROTEIN-RELATED"/>
    <property type="match status" value="1"/>
</dbReference>
<dbReference type="AlphaFoldDB" id="A0AAE1YJ53"/>
<sequence length="217" mass="23891">MSEVVALTARRGMPKRAPSGRLARWAISSMVEHAPDNCFHGVLLLFEPGFETKPLLRRIDGAIRVRSNVDPTFDSLVGSGRSGGRGDHHNSSLLENPYIPYQCMDIYLSSTGLGTKRLDLAVRRMLGINNSLLGFRPHHYERPRSVQWDVSIYLSLDSKWEQARSLVQVHDGPAAPGKRIEEASDYFMLAPLGSGGYSSVGRAPLLQLGCCDDGLDV</sequence>
<protein>
    <recommendedName>
        <fullName evidence="3">Uncharacterized protein ycf68</fullName>
    </recommendedName>
</protein>
<reference evidence="6" key="2">
    <citation type="journal article" date="2024" name="Plant">
        <title>Genomic evolution and insights into agronomic trait innovations of Sesamum species.</title>
        <authorList>
            <person name="Miao H."/>
            <person name="Wang L."/>
            <person name="Qu L."/>
            <person name="Liu H."/>
            <person name="Sun Y."/>
            <person name="Le M."/>
            <person name="Wang Q."/>
            <person name="Wei S."/>
            <person name="Zheng Y."/>
            <person name="Lin W."/>
            <person name="Duan Y."/>
            <person name="Cao H."/>
            <person name="Xiong S."/>
            <person name="Wang X."/>
            <person name="Wei L."/>
            <person name="Li C."/>
            <person name="Ma Q."/>
            <person name="Ju M."/>
            <person name="Zhao R."/>
            <person name="Li G."/>
            <person name="Mu C."/>
            <person name="Tian Q."/>
            <person name="Mei H."/>
            <person name="Zhang T."/>
            <person name="Gao T."/>
            <person name="Zhang H."/>
        </authorList>
    </citation>
    <scope>NUCLEOTIDE SEQUENCE</scope>
    <source>
        <strain evidence="6">3651</strain>
    </source>
</reference>
<keyword evidence="7" id="KW-1185">Reference proteome</keyword>
<keyword evidence="5" id="KW-0934">Plastid</keyword>
<evidence type="ECO:0000256" key="5">
    <source>
        <dbReference type="ARBA" id="ARBA00022640"/>
    </source>
</evidence>
<reference evidence="6" key="1">
    <citation type="submission" date="2020-06" db="EMBL/GenBank/DDBJ databases">
        <authorList>
            <person name="Li T."/>
            <person name="Hu X."/>
            <person name="Zhang T."/>
            <person name="Song X."/>
            <person name="Zhang H."/>
            <person name="Dai N."/>
            <person name="Sheng W."/>
            <person name="Hou X."/>
            <person name="Wei L."/>
        </authorList>
    </citation>
    <scope>NUCLEOTIDE SEQUENCE</scope>
    <source>
        <strain evidence="6">3651</strain>
        <tissue evidence="6">Leaf</tissue>
    </source>
</reference>
<name>A0AAE1YJ53_9LAMI</name>
<comment type="caution">
    <text evidence="6">The sequence shown here is derived from an EMBL/GenBank/DDBJ whole genome shotgun (WGS) entry which is preliminary data.</text>
</comment>
<dbReference type="EMBL" id="JACGWO010000003">
    <property type="protein sequence ID" value="KAK4430958.1"/>
    <property type="molecule type" value="Genomic_DNA"/>
</dbReference>
<organism evidence="6 7">
    <name type="scientific">Sesamum alatum</name>
    <dbReference type="NCBI Taxonomy" id="300844"/>
    <lineage>
        <taxon>Eukaryota</taxon>
        <taxon>Viridiplantae</taxon>
        <taxon>Streptophyta</taxon>
        <taxon>Embryophyta</taxon>
        <taxon>Tracheophyta</taxon>
        <taxon>Spermatophyta</taxon>
        <taxon>Magnoliopsida</taxon>
        <taxon>eudicotyledons</taxon>
        <taxon>Gunneridae</taxon>
        <taxon>Pentapetalae</taxon>
        <taxon>asterids</taxon>
        <taxon>lamiids</taxon>
        <taxon>Lamiales</taxon>
        <taxon>Pedaliaceae</taxon>
        <taxon>Sesamum</taxon>
    </lineage>
</organism>
<proteinExistence type="inferred from homology"/>
<dbReference type="Proteomes" id="UP001293254">
    <property type="component" value="Unassembled WGS sequence"/>
</dbReference>
<evidence type="ECO:0000256" key="1">
    <source>
        <dbReference type="ARBA" id="ARBA00004229"/>
    </source>
</evidence>
<evidence type="ECO:0000313" key="6">
    <source>
        <dbReference type="EMBL" id="KAK4430958.1"/>
    </source>
</evidence>
<comment type="subcellular location">
    <subcellularLocation>
        <location evidence="1">Plastid</location>
        <location evidence="1">Chloroplast</location>
    </subcellularLocation>
</comment>
<keyword evidence="4" id="KW-0150">Chloroplast</keyword>
<dbReference type="Pfam" id="PF10839">
    <property type="entry name" value="DUF2647"/>
    <property type="match status" value="1"/>
</dbReference>
<evidence type="ECO:0000256" key="3">
    <source>
        <dbReference type="ARBA" id="ARBA00021456"/>
    </source>
</evidence>
<comment type="similarity">
    <text evidence="2">Belongs to the ycf68 family.</text>
</comment>
<dbReference type="InterPro" id="IPR022546">
    <property type="entry name" value="Uncharacterised_Ycf68"/>
</dbReference>